<evidence type="ECO:0000256" key="7">
    <source>
        <dbReference type="ARBA" id="ARBA00023136"/>
    </source>
</evidence>
<dbReference type="EnsemblMetazoa" id="XM_050653783.1">
    <property type="protein sequence ID" value="XP_050509740.1"/>
    <property type="gene ID" value="LOC126886758"/>
</dbReference>
<comment type="subcellular location">
    <subcellularLocation>
        <location evidence="1">Cell membrane</location>
        <topology evidence="1">Multi-pass membrane protein</topology>
    </subcellularLocation>
</comment>
<evidence type="ECO:0000256" key="6">
    <source>
        <dbReference type="ARBA" id="ARBA00022989"/>
    </source>
</evidence>
<evidence type="ECO:0000256" key="4">
    <source>
        <dbReference type="ARBA" id="ARBA00022692"/>
    </source>
</evidence>
<evidence type="ECO:0000256" key="3">
    <source>
        <dbReference type="ARBA" id="ARBA00022606"/>
    </source>
</evidence>
<evidence type="ECO:0000256" key="1">
    <source>
        <dbReference type="ARBA" id="ARBA00004651"/>
    </source>
</evidence>
<evidence type="ECO:0000313" key="12">
    <source>
        <dbReference type="Proteomes" id="UP001652700"/>
    </source>
</evidence>
<evidence type="ECO:0000313" key="11">
    <source>
        <dbReference type="EnsemblMetazoa" id="XP_050509740.1"/>
    </source>
</evidence>
<keyword evidence="2" id="KW-1003">Cell membrane</keyword>
<sequence length="261" mass="30426">MPIYSWIPFDQDENYYMALSWVDLGATCCAIYNYGTDIFFFSFFNYILGQLDILNYIILNFDKYKENIKEQLECDDEKSNFVTMQLCIKEHQRVMSFVNNYNIAMRSVMLRDFLQSSLQIALVCIFALLEVKIPALTAGGVYGFILLCRLGIYYWFANEVMTRSLDLVTALYTVRWYEKSPRTKALMNIFMLKCNQITGLQIGTLTVMSYDIFIGGKKPMKRRSVVCVDGTEMALPDKFCDKRNKPFEYKPCTYIPVCEDI</sequence>
<keyword evidence="8" id="KW-0675">Receptor</keyword>
<evidence type="ECO:0000256" key="2">
    <source>
        <dbReference type="ARBA" id="ARBA00022475"/>
    </source>
</evidence>
<evidence type="ECO:0000256" key="10">
    <source>
        <dbReference type="SAM" id="Phobius"/>
    </source>
</evidence>
<keyword evidence="9" id="KW-0807">Transducer</keyword>
<dbReference type="PANTHER" id="PTHR21137">
    <property type="entry name" value="ODORANT RECEPTOR"/>
    <property type="match status" value="1"/>
</dbReference>
<reference evidence="11" key="1">
    <citation type="submission" date="2025-05" db="UniProtKB">
        <authorList>
            <consortium name="EnsemblMetazoa"/>
        </authorList>
    </citation>
    <scope>IDENTIFICATION</scope>
</reference>
<accession>A0ABM5KHS4</accession>
<proteinExistence type="predicted"/>
<dbReference type="Pfam" id="PF02949">
    <property type="entry name" value="7tm_6"/>
    <property type="match status" value="1"/>
</dbReference>
<keyword evidence="3" id="KW-0716">Sensory transduction</keyword>
<dbReference type="InterPro" id="IPR004117">
    <property type="entry name" value="7tm6_olfct_rcpt"/>
</dbReference>
<keyword evidence="4 10" id="KW-0812">Transmembrane</keyword>
<dbReference type="GeneID" id="126886758"/>
<feature type="transmembrane region" description="Helical" evidence="10">
    <location>
        <begin position="113"/>
        <end position="129"/>
    </location>
</feature>
<evidence type="ECO:0000256" key="9">
    <source>
        <dbReference type="ARBA" id="ARBA00023224"/>
    </source>
</evidence>
<evidence type="ECO:0000256" key="8">
    <source>
        <dbReference type="ARBA" id="ARBA00023170"/>
    </source>
</evidence>
<keyword evidence="6 10" id="KW-1133">Transmembrane helix</keyword>
<keyword evidence="12" id="KW-1185">Reference proteome</keyword>
<organism evidence="11 12">
    <name type="scientific">Diabrotica virgifera virgifera</name>
    <name type="common">western corn rootworm</name>
    <dbReference type="NCBI Taxonomy" id="50390"/>
    <lineage>
        <taxon>Eukaryota</taxon>
        <taxon>Metazoa</taxon>
        <taxon>Ecdysozoa</taxon>
        <taxon>Arthropoda</taxon>
        <taxon>Hexapoda</taxon>
        <taxon>Insecta</taxon>
        <taxon>Pterygota</taxon>
        <taxon>Neoptera</taxon>
        <taxon>Endopterygota</taxon>
        <taxon>Coleoptera</taxon>
        <taxon>Polyphaga</taxon>
        <taxon>Cucujiformia</taxon>
        <taxon>Chrysomeloidea</taxon>
        <taxon>Chrysomelidae</taxon>
        <taxon>Galerucinae</taxon>
        <taxon>Diabroticina</taxon>
        <taxon>Diabroticites</taxon>
        <taxon>Diabrotica</taxon>
    </lineage>
</organism>
<dbReference type="PANTHER" id="PTHR21137:SF35">
    <property type="entry name" value="ODORANT RECEPTOR 19A-RELATED"/>
    <property type="match status" value="1"/>
</dbReference>
<protein>
    <submittedName>
        <fullName evidence="11">Uncharacterized protein</fullName>
    </submittedName>
</protein>
<name>A0ABM5KHS4_DIAVI</name>
<keyword evidence="5" id="KW-0552">Olfaction</keyword>
<feature type="transmembrane region" description="Helical" evidence="10">
    <location>
        <begin position="135"/>
        <end position="156"/>
    </location>
</feature>
<feature type="transmembrane region" description="Helical" evidence="10">
    <location>
        <begin position="40"/>
        <end position="59"/>
    </location>
</feature>
<evidence type="ECO:0000256" key="5">
    <source>
        <dbReference type="ARBA" id="ARBA00022725"/>
    </source>
</evidence>
<dbReference type="Proteomes" id="UP001652700">
    <property type="component" value="Unplaced"/>
</dbReference>
<dbReference type="RefSeq" id="XP_050509740.1">
    <property type="nucleotide sequence ID" value="XM_050653783.1"/>
</dbReference>
<keyword evidence="7 10" id="KW-0472">Membrane</keyword>